<dbReference type="AlphaFoldDB" id="A0A7G5BSG4"/>
<gene>
    <name evidence="5" type="ORF">FPL14_00765</name>
</gene>
<reference evidence="5 6" key="1">
    <citation type="submission" date="2019-07" db="EMBL/GenBank/DDBJ databases">
        <authorList>
            <person name="Kim J.K."/>
            <person name="Cheong H.-M."/>
            <person name="Choi Y."/>
            <person name="Hwang K.J."/>
            <person name="Lee S."/>
            <person name="Choi C."/>
        </authorList>
    </citation>
    <scope>NUCLEOTIDE SEQUENCE [LARGE SCALE GENOMIC DNA]</scope>
    <source>
        <strain evidence="5 6">KS 22</strain>
    </source>
</reference>
<feature type="domain" description="Rhodanese" evidence="4">
    <location>
        <begin position="26"/>
        <end position="131"/>
    </location>
</feature>
<dbReference type="PROSITE" id="PS50206">
    <property type="entry name" value="RHODANESE_3"/>
    <property type="match status" value="2"/>
</dbReference>
<dbReference type="Proteomes" id="UP000515679">
    <property type="component" value="Chromosome"/>
</dbReference>
<dbReference type="InterPro" id="IPR001307">
    <property type="entry name" value="Thiosulphate_STrfase_CS"/>
</dbReference>
<dbReference type="SMART" id="SM00450">
    <property type="entry name" value="RHOD"/>
    <property type="match status" value="2"/>
</dbReference>
<keyword evidence="6" id="KW-1185">Reference proteome</keyword>
<dbReference type="PANTHER" id="PTHR43855">
    <property type="entry name" value="THIOSULFATE SULFURTRANSFERASE"/>
    <property type="match status" value="1"/>
</dbReference>
<proteinExistence type="predicted"/>
<protein>
    <recommendedName>
        <fullName evidence="3">Sulfurtransferase</fullName>
    </recommendedName>
</protein>
<dbReference type="CDD" id="cd01449">
    <property type="entry name" value="TST_Repeat_2"/>
    <property type="match status" value="1"/>
</dbReference>
<dbReference type="GO" id="GO:0004792">
    <property type="term" value="F:thiosulfate-cyanide sulfurtransferase activity"/>
    <property type="evidence" value="ECO:0007669"/>
    <property type="project" value="UniProtKB-EC"/>
</dbReference>
<dbReference type="EMBL" id="CP041969">
    <property type="protein sequence ID" value="QMV39898.1"/>
    <property type="molecule type" value="Genomic_DNA"/>
</dbReference>
<dbReference type="PANTHER" id="PTHR43855:SF1">
    <property type="entry name" value="THIOSULFATE SULFURTRANSFERASE"/>
    <property type="match status" value="1"/>
</dbReference>
<dbReference type="InterPro" id="IPR001763">
    <property type="entry name" value="Rhodanese-like_dom"/>
</dbReference>
<dbReference type="CDD" id="cd01448">
    <property type="entry name" value="TST_Repeat_1"/>
    <property type="match status" value="1"/>
</dbReference>
<dbReference type="RefSeq" id="WP_182301229.1">
    <property type="nucleotide sequence ID" value="NZ_CP041969.1"/>
</dbReference>
<sequence>MTTTTDKGYPNSHLITDIDWVEQNLDTQNVVFLDARGNGYEKGHIPGAIAINVKELKDDKHYGFVSANDLRKGLEVRGISEKSTVIVYDDGAGVAAARVFYVLEVFGLKDRVKLLNGGYAAWVAAGKPTSVDTPVVSPSSIEVVSNERGAIYKTDLQTGLQGAIILDVRSTEEFSGEDKRSNRKGGHLIGAIHKEWKDALDSVDEKGVTRFKSYSDLKRDFESAGVSGNHTIVPYCQSNQRGAHTYFVLRLLGYSDVRPYEGSWDEWGNSDDTEIET</sequence>
<dbReference type="PROSITE" id="PS00683">
    <property type="entry name" value="RHODANESE_2"/>
    <property type="match status" value="1"/>
</dbReference>
<evidence type="ECO:0000256" key="2">
    <source>
        <dbReference type="ARBA" id="ARBA00047549"/>
    </source>
</evidence>
<evidence type="ECO:0000256" key="3">
    <source>
        <dbReference type="RuleBase" id="RU000507"/>
    </source>
</evidence>
<keyword evidence="1" id="KW-0677">Repeat</keyword>
<dbReference type="PROSITE" id="PS00380">
    <property type="entry name" value="RHODANESE_1"/>
    <property type="match status" value="1"/>
</dbReference>
<dbReference type="InterPro" id="IPR036873">
    <property type="entry name" value="Rhodanese-like_dom_sf"/>
</dbReference>
<dbReference type="Pfam" id="PF00581">
    <property type="entry name" value="Rhodanese"/>
    <property type="match status" value="2"/>
</dbReference>
<comment type="catalytic activity">
    <reaction evidence="2">
        <text>thiosulfate + hydrogen cyanide = thiocyanate + sulfite + 2 H(+)</text>
        <dbReference type="Rhea" id="RHEA:16881"/>
        <dbReference type="ChEBI" id="CHEBI:15378"/>
        <dbReference type="ChEBI" id="CHEBI:17359"/>
        <dbReference type="ChEBI" id="CHEBI:18022"/>
        <dbReference type="ChEBI" id="CHEBI:18407"/>
        <dbReference type="ChEBI" id="CHEBI:33542"/>
        <dbReference type="EC" id="2.8.1.1"/>
    </reaction>
</comment>
<keyword evidence="3 5" id="KW-0808">Transferase</keyword>
<evidence type="ECO:0000259" key="4">
    <source>
        <dbReference type="PROSITE" id="PS50206"/>
    </source>
</evidence>
<dbReference type="InterPro" id="IPR051126">
    <property type="entry name" value="Thiosulfate_sulfurtransferase"/>
</dbReference>
<dbReference type="KEGG" id="cchl:FPL14_00765"/>
<name>A0A7G5BSG4_9BACL</name>
<dbReference type="SUPFAM" id="SSF52821">
    <property type="entry name" value="Rhodanese/Cell cycle control phosphatase"/>
    <property type="match status" value="2"/>
</dbReference>
<accession>A0A7G5BSG4</accession>
<feature type="domain" description="Rhodanese" evidence="4">
    <location>
        <begin position="159"/>
        <end position="276"/>
    </location>
</feature>
<evidence type="ECO:0000313" key="6">
    <source>
        <dbReference type="Proteomes" id="UP000515679"/>
    </source>
</evidence>
<organism evidence="5 6">
    <name type="scientific">Cohnella cholangitidis</name>
    <dbReference type="NCBI Taxonomy" id="2598458"/>
    <lineage>
        <taxon>Bacteria</taxon>
        <taxon>Bacillati</taxon>
        <taxon>Bacillota</taxon>
        <taxon>Bacilli</taxon>
        <taxon>Bacillales</taxon>
        <taxon>Paenibacillaceae</taxon>
        <taxon>Cohnella</taxon>
    </lineage>
</organism>
<evidence type="ECO:0000313" key="5">
    <source>
        <dbReference type="EMBL" id="QMV39898.1"/>
    </source>
</evidence>
<dbReference type="Gene3D" id="3.40.250.10">
    <property type="entry name" value="Rhodanese-like domain"/>
    <property type="match status" value="2"/>
</dbReference>
<evidence type="ECO:0000256" key="1">
    <source>
        <dbReference type="ARBA" id="ARBA00022737"/>
    </source>
</evidence>